<evidence type="ECO:0000313" key="1">
    <source>
        <dbReference type="EMBL" id="MCK2213364.1"/>
    </source>
</evidence>
<reference evidence="1 2" key="1">
    <citation type="submission" date="2022-04" db="EMBL/GenBank/DDBJ databases">
        <title>Genome draft of Actinomadura sp. ATCC 31491.</title>
        <authorList>
            <person name="Shi X."/>
            <person name="Du Y."/>
        </authorList>
    </citation>
    <scope>NUCLEOTIDE SEQUENCE [LARGE SCALE GENOMIC DNA]</scope>
    <source>
        <strain evidence="1 2">ATCC 31491</strain>
    </source>
</reference>
<accession>A0ABT0FM03</accession>
<comment type="caution">
    <text evidence="1">The sequence shown here is derived from an EMBL/GenBank/DDBJ whole genome shotgun (WGS) entry which is preliminary data.</text>
</comment>
<organism evidence="1 2">
    <name type="scientific">Actinomadura luzonensis</name>
    <dbReference type="NCBI Taxonomy" id="2805427"/>
    <lineage>
        <taxon>Bacteria</taxon>
        <taxon>Bacillati</taxon>
        <taxon>Actinomycetota</taxon>
        <taxon>Actinomycetes</taxon>
        <taxon>Streptosporangiales</taxon>
        <taxon>Thermomonosporaceae</taxon>
        <taxon>Actinomadura</taxon>
    </lineage>
</organism>
<protein>
    <submittedName>
        <fullName evidence="1">Uncharacterized protein</fullName>
    </submittedName>
</protein>
<evidence type="ECO:0000313" key="2">
    <source>
        <dbReference type="Proteomes" id="UP001317259"/>
    </source>
</evidence>
<dbReference type="Proteomes" id="UP001317259">
    <property type="component" value="Unassembled WGS sequence"/>
</dbReference>
<gene>
    <name evidence="1" type="ORF">MF672_006085</name>
</gene>
<dbReference type="EMBL" id="JAKRKC020000001">
    <property type="protein sequence ID" value="MCK2213364.1"/>
    <property type="molecule type" value="Genomic_DNA"/>
</dbReference>
<name>A0ABT0FM03_9ACTN</name>
<keyword evidence="2" id="KW-1185">Reference proteome</keyword>
<sequence length="324" mass="35986">MSSQSRRTTARSQRPATVERNIYFYRIDAGADESGVPRNVDMELAAAFKAIEDLPFESDSARYMTQADGNTLCVWVDDVSEVTRIRLGSIRKNGLPQSEFGGRLRNLSLEDNEGICEMSHICFFSSGIVGVEHNYYGPRATRLPSYVQYALSGSVTPFTLEALLRHNVASQLQGRKSIRKLTMRVRRSYIAAISEANESLGKALEAAAMGSGAATVGIVLQPEPYKRTNLKPELTEFLRKIIGREDLHEQTEELRAAIVDDATGKVDEINLLADHLISKRSILRLTARSRVLDSRDAYRTIVEAYRDIYEDLLSASSASLSSEG</sequence>
<proteinExistence type="predicted"/>
<dbReference type="RefSeq" id="WP_242383475.1">
    <property type="nucleotide sequence ID" value="NZ_JAKRKC020000001.1"/>
</dbReference>